<dbReference type="AlphaFoldDB" id="A0A7H1Q8Y2"/>
<evidence type="ECO:0000313" key="2">
    <source>
        <dbReference type="Proteomes" id="UP000516422"/>
    </source>
</evidence>
<dbReference type="KEGG" id="sgf:HEP81_06527"/>
<dbReference type="RefSeq" id="WP_167739859.1">
    <property type="nucleotide sequence ID" value="NZ_CP051006.1"/>
</dbReference>
<dbReference type="Proteomes" id="UP000516422">
    <property type="component" value="Chromosome"/>
</dbReference>
<organism evidence="1 2">
    <name type="scientific">Streptomyces griseofuscus</name>
    <dbReference type="NCBI Taxonomy" id="146922"/>
    <lineage>
        <taxon>Bacteria</taxon>
        <taxon>Bacillati</taxon>
        <taxon>Actinomycetota</taxon>
        <taxon>Actinomycetes</taxon>
        <taxon>Kitasatosporales</taxon>
        <taxon>Streptomycetaceae</taxon>
        <taxon>Streptomyces</taxon>
    </lineage>
</organism>
<dbReference type="EMBL" id="CP051006">
    <property type="protein sequence ID" value="QNT96762.1"/>
    <property type="molecule type" value="Genomic_DNA"/>
</dbReference>
<dbReference type="GeneID" id="91466059"/>
<accession>A0A7H1Q8Y2</accession>
<proteinExistence type="predicted"/>
<protein>
    <submittedName>
        <fullName evidence="1">Uncharacterized protein</fullName>
    </submittedName>
</protein>
<name>A0A7H1Q8Y2_9ACTN</name>
<reference evidence="1 2" key="1">
    <citation type="submission" date="2020-04" db="EMBL/GenBank/DDBJ databases">
        <title>Characterization and engineering of Streptomyces griseofuscus DSM40191 as a potential heterologous host for expression of BGCs.</title>
        <authorList>
            <person name="Gren T."/>
            <person name="Whitford C.M."/>
            <person name="Mohite O.S."/>
            <person name="Joergensen T.S."/>
            <person name="Nielsen J.B."/>
            <person name="Lee S.Y."/>
            <person name="Weber T."/>
        </authorList>
    </citation>
    <scope>NUCLEOTIDE SEQUENCE [LARGE SCALE GENOMIC DNA]</scope>
    <source>
        <strain evidence="1 2">DSM 40191</strain>
    </source>
</reference>
<evidence type="ECO:0000313" key="1">
    <source>
        <dbReference type="EMBL" id="QNT96762.1"/>
    </source>
</evidence>
<gene>
    <name evidence="1" type="ORF">HEP81_06527</name>
</gene>
<sequence length="57" mass="6237">MRWFLLAALLGVLLLIPNLLAVLGAVLAWVLAQPVLLAFGLGLAARPHLPTIRRWAR</sequence>